<proteinExistence type="inferred from homology"/>
<dbReference type="PANTHER" id="PTHR13061:SF50">
    <property type="entry name" value="GAMMA CARBONIC ANHYDRASE 1, MITOCHONDRIAL"/>
    <property type="match status" value="1"/>
</dbReference>
<dbReference type="AlphaFoldDB" id="A0A9D4YTN0"/>
<comment type="similarity">
    <text evidence="1">Belongs to the gamma-class carbonic anhydrase family.</text>
</comment>
<comment type="caution">
    <text evidence="3">The sequence shown here is derived from an EMBL/GenBank/DDBJ whole genome shotgun (WGS) entry which is preliminary data.</text>
</comment>
<evidence type="ECO:0000313" key="4">
    <source>
        <dbReference type="Proteomes" id="UP001055712"/>
    </source>
</evidence>
<evidence type="ECO:0008006" key="5">
    <source>
        <dbReference type="Google" id="ProtNLM"/>
    </source>
</evidence>
<dbReference type="GO" id="GO:0031966">
    <property type="term" value="C:mitochondrial membrane"/>
    <property type="evidence" value="ECO:0007669"/>
    <property type="project" value="UniProtKB-SubCell"/>
</dbReference>
<protein>
    <recommendedName>
        <fullName evidence="5">Gamma carbonic anhydrase</fullName>
    </recommendedName>
</protein>
<dbReference type="SUPFAM" id="SSF51161">
    <property type="entry name" value="Trimeric LpxA-like enzymes"/>
    <property type="match status" value="1"/>
</dbReference>
<organism evidence="3 4">
    <name type="scientific">Chlorella vulgaris</name>
    <name type="common">Green alga</name>
    <dbReference type="NCBI Taxonomy" id="3077"/>
    <lineage>
        <taxon>Eukaryota</taxon>
        <taxon>Viridiplantae</taxon>
        <taxon>Chlorophyta</taxon>
        <taxon>core chlorophytes</taxon>
        <taxon>Trebouxiophyceae</taxon>
        <taxon>Chlorellales</taxon>
        <taxon>Chlorellaceae</taxon>
        <taxon>Chlorella clade</taxon>
        <taxon>Chlorella</taxon>
    </lineage>
</organism>
<reference evidence="3" key="2">
    <citation type="submission" date="2020-11" db="EMBL/GenBank/DDBJ databases">
        <authorList>
            <person name="Cecchin M."/>
            <person name="Marcolungo L."/>
            <person name="Rossato M."/>
            <person name="Girolomoni L."/>
            <person name="Cosentino E."/>
            <person name="Cuine S."/>
            <person name="Li-Beisson Y."/>
            <person name="Delledonne M."/>
            <person name="Ballottari M."/>
        </authorList>
    </citation>
    <scope>NUCLEOTIDE SEQUENCE</scope>
    <source>
        <strain evidence="3">211/11P</strain>
        <tissue evidence="3">Whole cell</tissue>
    </source>
</reference>
<evidence type="ECO:0000256" key="1">
    <source>
        <dbReference type="ARBA" id="ARBA00023595"/>
    </source>
</evidence>
<evidence type="ECO:0000256" key="2">
    <source>
        <dbReference type="ARBA" id="ARBA00034694"/>
    </source>
</evidence>
<dbReference type="PANTHER" id="PTHR13061">
    <property type="entry name" value="DYNACTIN SUBUNIT P25"/>
    <property type="match status" value="1"/>
</dbReference>
<dbReference type="InterPro" id="IPR050484">
    <property type="entry name" value="Transf_Hexapept/Carb_Anhydrase"/>
</dbReference>
<dbReference type="EMBL" id="SIDB01000011">
    <property type="protein sequence ID" value="KAI3425744.1"/>
    <property type="molecule type" value="Genomic_DNA"/>
</dbReference>
<dbReference type="Gene3D" id="2.160.10.10">
    <property type="entry name" value="Hexapeptide repeat proteins"/>
    <property type="match status" value="1"/>
</dbReference>
<dbReference type="CDD" id="cd04645">
    <property type="entry name" value="LbH_gamma_CA_like"/>
    <property type="match status" value="1"/>
</dbReference>
<dbReference type="OrthoDB" id="25818at2759"/>
<comment type="subcellular location">
    <subcellularLocation>
        <location evidence="2">Mitochondrion membrane</location>
        <topology evidence="2">Peripheral membrane protein</topology>
        <orientation evidence="2">Matrix side</orientation>
    </subcellularLocation>
</comment>
<sequence>MAALTRGLGSVLRGLGKALEGLGSGVQGSLAYKETLNKAQSLQAFAGKRPQLGDSVFVAPSASVVGDVKIGSGASVWYGAIVRGDVNSVVIGDRTSVQDNVLIHVAKHNMAGKALPTSIGSNVTIGPGATIHAATIEDCVVVGMGAIIMDGAKVESKSVVAAGALVPPGTVVPSGQVWAGSPARFLRDLMEDEVQFVSAAAESYTQLAMLHAEENAKSFAEVEADKARRADRISRDPEFDEAQGVARDYVTREVVRVADST</sequence>
<evidence type="ECO:0000313" key="3">
    <source>
        <dbReference type="EMBL" id="KAI3425744.1"/>
    </source>
</evidence>
<name>A0A9D4YTN0_CHLVU</name>
<dbReference type="SMR" id="A0A9D4YTN0"/>
<dbReference type="InterPro" id="IPR047324">
    <property type="entry name" value="LbH_gamma_CA-like"/>
</dbReference>
<accession>A0A9D4YTN0</accession>
<gene>
    <name evidence="3" type="ORF">D9Q98_007720</name>
</gene>
<keyword evidence="4" id="KW-1185">Reference proteome</keyword>
<reference evidence="3" key="1">
    <citation type="journal article" date="2019" name="Plant J.">
        <title>Chlorella vulgaris genome assembly and annotation reveals the molecular basis for metabolic acclimation to high light conditions.</title>
        <authorList>
            <person name="Cecchin M."/>
            <person name="Marcolungo L."/>
            <person name="Rossato M."/>
            <person name="Girolomoni L."/>
            <person name="Cosentino E."/>
            <person name="Cuine S."/>
            <person name="Li-Beisson Y."/>
            <person name="Delledonne M."/>
            <person name="Ballottari M."/>
        </authorList>
    </citation>
    <scope>NUCLEOTIDE SEQUENCE</scope>
    <source>
        <strain evidence="3">211/11P</strain>
    </source>
</reference>
<dbReference type="InterPro" id="IPR011004">
    <property type="entry name" value="Trimer_LpxA-like_sf"/>
</dbReference>
<dbReference type="Proteomes" id="UP001055712">
    <property type="component" value="Unassembled WGS sequence"/>
</dbReference>